<dbReference type="AlphaFoldDB" id="A0A1H7F8G5"/>
<evidence type="ECO:0000313" key="2">
    <source>
        <dbReference type="Proteomes" id="UP000198916"/>
    </source>
</evidence>
<proteinExistence type="predicted"/>
<dbReference type="EMBL" id="FNZR01000001">
    <property type="protein sequence ID" value="SEK19505.1"/>
    <property type="molecule type" value="Genomic_DNA"/>
</dbReference>
<keyword evidence="2" id="KW-1185">Reference proteome</keyword>
<gene>
    <name evidence="1" type="ORF">SAMN05421740_101161</name>
</gene>
<accession>A0A1H7F8G5</accession>
<protein>
    <submittedName>
        <fullName evidence="1">Uncharacterized protein</fullName>
    </submittedName>
</protein>
<dbReference type="Proteomes" id="UP000198916">
    <property type="component" value="Unassembled WGS sequence"/>
</dbReference>
<evidence type="ECO:0000313" key="1">
    <source>
        <dbReference type="EMBL" id="SEK19505.1"/>
    </source>
</evidence>
<reference evidence="2" key="1">
    <citation type="submission" date="2016-10" db="EMBL/GenBank/DDBJ databases">
        <authorList>
            <person name="Varghese N."/>
            <person name="Submissions S."/>
        </authorList>
    </citation>
    <scope>NUCLEOTIDE SEQUENCE [LARGE SCALE GENOMIC DNA]</scope>
    <source>
        <strain evidence="2">Jip14</strain>
    </source>
</reference>
<name>A0A1H7F8G5_9SPHI</name>
<organism evidence="1 2">
    <name type="scientific">Parapedobacter koreensis</name>
    <dbReference type="NCBI Taxonomy" id="332977"/>
    <lineage>
        <taxon>Bacteria</taxon>
        <taxon>Pseudomonadati</taxon>
        <taxon>Bacteroidota</taxon>
        <taxon>Sphingobacteriia</taxon>
        <taxon>Sphingobacteriales</taxon>
        <taxon>Sphingobacteriaceae</taxon>
        <taxon>Parapedobacter</taxon>
    </lineage>
</organism>
<sequence length="33" mass="3770">MFISTLITVIVNVQLHQRQDTTLFSLTISAHNK</sequence>